<feature type="binding site" evidence="19">
    <location>
        <position position="284"/>
    </location>
    <ligand>
        <name>ATP</name>
        <dbReference type="ChEBI" id="CHEBI:30616"/>
    </ligand>
</feature>
<dbReference type="EC" id="2.8.1.4" evidence="14 19"/>
<evidence type="ECO:0000256" key="5">
    <source>
        <dbReference type="ARBA" id="ARBA00022679"/>
    </source>
</evidence>
<evidence type="ECO:0000256" key="4">
    <source>
        <dbReference type="ARBA" id="ARBA00022555"/>
    </source>
</evidence>
<dbReference type="PANTHER" id="PTHR43209:SF1">
    <property type="entry name" value="TRNA SULFURTRANSFERASE"/>
    <property type="match status" value="1"/>
</dbReference>
<dbReference type="SMART" id="SM00981">
    <property type="entry name" value="THUMP"/>
    <property type="match status" value="1"/>
</dbReference>
<evidence type="ECO:0000256" key="19">
    <source>
        <dbReference type="HAMAP-Rule" id="MF_00021"/>
    </source>
</evidence>
<name>A0AAU0UGB5_9FIRM</name>
<dbReference type="PANTHER" id="PTHR43209">
    <property type="entry name" value="TRNA SULFURTRANSFERASE"/>
    <property type="match status" value="1"/>
</dbReference>
<feature type="binding site" evidence="19">
    <location>
        <position position="262"/>
    </location>
    <ligand>
        <name>ATP</name>
        <dbReference type="ChEBI" id="CHEBI:30616"/>
    </ligand>
</feature>
<dbReference type="GO" id="GO:0005524">
    <property type="term" value="F:ATP binding"/>
    <property type="evidence" value="ECO:0007669"/>
    <property type="project" value="UniProtKB-UniRule"/>
</dbReference>
<dbReference type="EMBL" id="CP121694">
    <property type="protein sequence ID" value="WRO20287.1"/>
    <property type="molecule type" value="Genomic_DNA"/>
</dbReference>
<keyword evidence="5 19" id="KW-0808">Transferase</keyword>
<dbReference type="GO" id="GO:0005829">
    <property type="term" value="C:cytosol"/>
    <property type="evidence" value="ECO:0007669"/>
    <property type="project" value="TreeGrafter"/>
</dbReference>
<dbReference type="KEGG" id="dbc:MFMK1_000045"/>
<dbReference type="Gene3D" id="3.30.2130.30">
    <property type="match status" value="1"/>
</dbReference>
<reference evidence="21 22" key="1">
    <citation type="submission" date="2023-04" db="EMBL/GenBank/DDBJ databases">
        <authorList>
            <person name="Hsu D."/>
        </authorList>
    </citation>
    <scope>NUCLEOTIDE SEQUENCE [LARGE SCALE GENOMIC DNA]</scope>
    <source>
        <strain evidence="21 22">MK1</strain>
    </source>
</reference>
<organism evidence="21 22">
    <name type="scientific">Metallumcola ferriviriculae</name>
    <dbReference type="NCBI Taxonomy" id="3039180"/>
    <lineage>
        <taxon>Bacteria</taxon>
        <taxon>Bacillati</taxon>
        <taxon>Bacillota</taxon>
        <taxon>Clostridia</taxon>
        <taxon>Neomoorellales</taxon>
        <taxon>Desulfitibacteraceae</taxon>
        <taxon>Metallumcola</taxon>
    </lineage>
</organism>
<comment type="pathway">
    <text evidence="2 19">Cofactor biosynthesis; thiamine diphosphate biosynthesis.</text>
</comment>
<dbReference type="Gene3D" id="3.40.50.620">
    <property type="entry name" value="HUPs"/>
    <property type="match status" value="1"/>
</dbReference>
<dbReference type="Pfam" id="PF22025">
    <property type="entry name" value="ThiI_fer"/>
    <property type="match status" value="1"/>
</dbReference>
<evidence type="ECO:0000256" key="8">
    <source>
        <dbReference type="ARBA" id="ARBA00022884"/>
    </source>
</evidence>
<keyword evidence="3 19" id="KW-0963">Cytoplasm</keyword>
<dbReference type="GO" id="GO:0000049">
    <property type="term" value="F:tRNA binding"/>
    <property type="evidence" value="ECO:0007669"/>
    <property type="project" value="UniProtKB-UniRule"/>
</dbReference>
<dbReference type="CDD" id="cd01712">
    <property type="entry name" value="PPase_ThiI"/>
    <property type="match status" value="1"/>
</dbReference>
<evidence type="ECO:0000256" key="2">
    <source>
        <dbReference type="ARBA" id="ARBA00004948"/>
    </source>
</evidence>
<dbReference type="Pfam" id="PF02568">
    <property type="entry name" value="ThiI"/>
    <property type="match status" value="1"/>
</dbReference>
<keyword evidence="8 19" id="KW-0694">RNA-binding</keyword>
<keyword evidence="6 19" id="KW-0547">Nucleotide-binding</keyword>
<evidence type="ECO:0000256" key="10">
    <source>
        <dbReference type="ARBA" id="ARBA00050570"/>
    </source>
</evidence>
<dbReference type="InterPro" id="IPR049962">
    <property type="entry name" value="THUMP_ThiI"/>
</dbReference>
<evidence type="ECO:0000256" key="6">
    <source>
        <dbReference type="ARBA" id="ARBA00022741"/>
    </source>
</evidence>
<evidence type="ECO:0000256" key="15">
    <source>
        <dbReference type="ARBA" id="ARBA00071867"/>
    </source>
</evidence>
<dbReference type="Proteomes" id="UP001329915">
    <property type="component" value="Chromosome"/>
</dbReference>
<dbReference type="InterPro" id="IPR003720">
    <property type="entry name" value="tRNA_STrfase"/>
</dbReference>
<dbReference type="InterPro" id="IPR014729">
    <property type="entry name" value="Rossmann-like_a/b/a_fold"/>
</dbReference>
<evidence type="ECO:0000256" key="17">
    <source>
        <dbReference type="ARBA" id="ARBA00077849"/>
    </source>
</evidence>
<dbReference type="GO" id="GO:0140741">
    <property type="term" value="F:tRNA-uracil-4 sulfurtransferase activity"/>
    <property type="evidence" value="ECO:0007669"/>
    <property type="project" value="UniProtKB-EC"/>
</dbReference>
<gene>
    <name evidence="19 21" type="primary">thiI</name>
    <name evidence="21" type="ORF">MFMK1_000045</name>
</gene>
<evidence type="ECO:0000313" key="21">
    <source>
        <dbReference type="EMBL" id="WRO20287.1"/>
    </source>
</evidence>
<protein>
    <recommendedName>
        <fullName evidence="15 19">Probable tRNA sulfurtransferase</fullName>
        <ecNumber evidence="14 19">2.8.1.4</ecNumber>
    </recommendedName>
    <alternativeName>
        <fullName evidence="16 19">Sulfur carrier protein ThiS sulfurtransferase</fullName>
    </alternativeName>
    <alternativeName>
        <fullName evidence="17 19">Thiamine biosynthesis protein ThiI</fullName>
    </alternativeName>
    <alternativeName>
        <fullName evidence="18 19">tRNA 4-thiouridine synthase</fullName>
    </alternativeName>
</protein>
<dbReference type="InterPro" id="IPR054173">
    <property type="entry name" value="ThiI_fer"/>
</dbReference>
<dbReference type="GO" id="GO:0004810">
    <property type="term" value="F:CCA tRNA nucleotidyltransferase activity"/>
    <property type="evidence" value="ECO:0007669"/>
    <property type="project" value="InterPro"/>
</dbReference>
<evidence type="ECO:0000256" key="14">
    <source>
        <dbReference type="ARBA" id="ARBA00066827"/>
    </source>
</evidence>
<keyword evidence="22" id="KW-1185">Reference proteome</keyword>
<evidence type="ECO:0000256" key="1">
    <source>
        <dbReference type="ARBA" id="ARBA00004496"/>
    </source>
</evidence>
<comment type="similarity">
    <text evidence="13 19">Belongs to the ThiI family.</text>
</comment>
<feature type="domain" description="THUMP" evidence="20">
    <location>
        <begin position="58"/>
        <end position="162"/>
    </location>
</feature>
<comment type="catalytic activity">
    <reaction evidence="10 19">
        <text>[ThiI sulfur-carrier protein]-S-sulfanyl-L-cysteine + a uridine in tRNA + 2 reduced [2Fe-2S]-[ferredoxin] + ATP + H(+) = [ThiI sulfur-carrier protein]-L-cysteine + a 4-thiouridine in tRNA + 2 oxidized [2Fe-2S]-[ferredoxin] + AMP + diphosphate</text>
        <dbReference type="Rhea" id="RHEA:24176"/>
        <dbReference type="Rhea" id="RHEA-COMP:10000"/>
        <dbReference type="Rhea" id="RHEA-COMP:10001"/>
        <dbReference type="Rhea" id="RHEA-COMP:13337"/>
        <dbReference type="Rhea" id="RHEA-COMP:13338"/>
        <dbReference type="Rhea" id="RHEA-COMP:13339"/>
        <dbReference type="Rhea" id="RHEA-COMP:13340"/>
        <dbReference type="ChEBI" id="CHEBI:15378"/>
        <dbReference type="ChEBI" id="CHEBI:29950"/>
        <dbReference type="ChEBI" id="CHEBI:30616"/>
        <dbReference type="ChEBI" id="CHEBI:33019"/>
        <dbReference type="ChEBI" id="CHEBI:33737"/>
        <dbReference type="ChEBI" id="CHEBI:33738"/>
        <dbReference type="ChEBI" id="CHEBI:61963"/>
        <dbReference type="ChEBI" id="CHEBI:65315"/>
        <dbReference type="ChEBI" id="CHEBI:136798"/>
        <dbReference type="ChEBI" id="CHEBI:456215"/>
        <dbReference type="EC" id="2.8.1.4"/>
    </reaction>
</comment>
<evidence type="ECO:0000256" key="18">
    <source>
        <dbReference type="ARBA" id="ARBA00080570"/>
    </source>
</evidence>
<dbReference type="GO" id="GO:0009229">
    <property type="term" value="P:thiamine diphosphate biosynthetic process"/>
    <property type="evidence" value="ECO:0007669"/>
    <property type="project" value="UniProtKB-UniRule"/>
</dbReference>
<dbReference type="FunFam" id="3.40.50.620:FF:000053">
    <property type="entry name" value="Probable tRNA sulfurtransferase"/>
    <property type="match status" value="1"/>
</dbReference>
<dbReference type="GO" id="GO:0002937">
    <property type="term" value="P:tRNA 4-thiouridine biosynthesis"/>
    <property type="evidence" value="ECO:0007669"/>
    <property type="project" value="TreeGrafter"/>
</dbReference>
<evidence type="ECO:0000256" key="16">
    <source>
        <dbReference type="ARBA" id="ARBA00075337"/>
    </source>
</evidence>
<dbReference type="InterPro" id="IPR020536">
    <property type="entry name" value="ThiI_AANH"/>
</dbReference>
<evidence type="ECO:0000256" key="3">
    <source>
        <dbReference type="ARBA" id="ARBA00022490"/>
    </source>
</evidence>
<feature type="binding site" evidence="19">
    <location>
        <position position="293"/>
    </location>
    <ligand>
        <name>ATP</name>
        <dbReference type="ChEBI" id="CHEBI:30616"/>
    </ligand>
</feature>
<evidence type="ECO:0000256" key="11">
    <source>
        <dbReference type="ARBA" id="ARBA00052330"/>
    </source>
</evidence>
<accession>A0AAU0UGB5</accession>
<dbReference type="CDD" id="cd11716">
    <property type="entry name" value="THUMP_ThiI"/>
    <property type="match status" value="1"/>
</dbReference>
<proteinExistence type="inferred from homology"/>
<dbReference type="PROSITE" id="PS51165">
    <property type="entry name" value="THUMP"/>
    <property type="match status" value="1"/>
</dbReference>
<keyword evidence="4 19" id="KW-0820">tRNA-binding</keyword>
<evidence type="ECO:0000313" key="22">
    <source>
        <dbReference type="Proteomes" id="UP001329915"/>
    </source>
</evidence>
<dbReference type="SUPFAM" id="SSF52402">
    <property type="entry name" value="Adenine nucleotide alpha hydrolases-like"/>
    <property type="match status" value="1"/>
</dbReference>
<dbReference type="InterPro" id="IPR050102">
    <property type="entry name" value="tRNA_sulfurtransferase_ThiI"/>
</dbReference>
<dbReference type="GO" id="GO:0052837">
    <property type="term" value="P:thiazole biosynthetic process"/>
    <property type="evidence" value="ECO:0007669"/>
    <property type="project" value="TreeGrafter"/>
</dbReference>
<dbReference type="AlphaFoldDB" id="A0AAU0UGB5"/>
<comment type="function">
    <text evidence="12 19">Catalyzes the ATP-dependent transfer of a sulfur to tRNA to produce 4-thiouridine in position 8 of tRNAs, which functions as a near-UV photosensor. Also catalyzes the transfer of sulfur to the sulfur carrier protein ThiS, forming ThiS-thiocarboxylate. This is a step in the synthesis of thiazole, in the thiamine biosynthesis pathway. The sulfur is donated as persulfide by IscS.</text>
</comment>
<evidence type="ECO:0000259" key="20">
    <source>
        <dbReference type="PROSITE" id="PS51165"/>
    </source>
</evidence>
<dbReference type="GO" id="GO:0009228">
    <property type="term" value="P:thiamine biosynthetic process"/>
    <property type="evidence" value="ECO:0007669"/>
    <property type="project" value="UniProtKB-KW"/>
</dbReference>
<dbReference type="SUPFAM" id="SSF143437">
    <property type="entry name" value="THUMP domain-like"/>
    <property type="match status" value="1"/>
</dbReference>
<evidence type="ECO:0000256" key="12">
    <source>
        <dbReference type="ARBA" id="ARBA00058382"/>
    </source>
</evidence>
<evidence type="ECO:0000256" key="9">
    <source>
        <dbReference type="ARBA" id="ARBA00022977"/>
    </source>
</evidence>
<evidence type="ECO:0000256" key="7">
    <source>
        <dbReference type="ARBA" id="ARBA00022840"/>
    </source>
</evidence>
<dbReference type="InterPro" id="IPR049961">
    <property type="entry name" value="ThiI_N"/>
</dbReference>
<keyword evidence="7 19" id="KW-0067">ATP-binding</keyword>
<sequence>MEQTLLIRFGEISLKGKNRREFERKLLKNLKNVLGGIASNRVETAYGRMYVPIKDDVDTVIQRVRKVFGIVSVSVAAVTLQDLAQIKQAALEQLEGYADGGTFKVETKRPDKRFPMQSPEISKEVGAHLLDNTTGWSVDVHQPDVTVMVEVRREGVYVYTGKIPCNGGLPVGSTGRGVLLLSGGIDSPVAGWLGMKRGLEIVGLHFHSFPFTSERSKEKVIDLARIISAYGGRVKLHINHFTDIQKAIRQNCPEEFYVTIMRRMMFRIADRIAKEEGALALVTGENLGQVASQTLESMGVINEVTKIPVLRPLVTFDKQEIMDYARQIDTYETSILPYEDCCTLFMPKHPATRPKLGPVQKAESVLDIEALIQGSLEKSEVVIVKPD</sequence>
<dbReference type="InterPro" id="IPR004114">
    <property type="entry name" value="THUMP_dom"/>
</dbReference>
<feature type="binding site" evidence="19">
    <location>
        <begin position="180"/>
        <end position="181"/>
    </location>
    <ligand>
        <name>ATP</name>
        <dbReference type="ChEBI" id="CHEBI:30616"/>
    </ligand>
</feature>
<keyword evidence="9 19" id="KW-0784">Thiamine biosynthesis</keyword>
<dbReference type="RefSeq" id="WP_366923190.1">
    <property type="nucleotide sequence ID" value="NZ_CP121694.1"/>
</dbReference>
<evidence type="ECO:0000256" key="13">
    <source>
        <dbReference type="ARBA" id="ARBA00061472"/>
    </source>
</evidence>
<dbReference type="HAMAP" id="MF_00021">
    <property type="entry name" value="ThiI"/>
    <property type="match status" value="1"/>
</dbReference>
<dbReference type="NCBIfam" id="TIGR00342">
    <property type="entry name" value="tRNA uracil 4-sulfurtransferase ThiI"/>
    <property type="match status" value="1"/>
</dbReference>
<feature type="binding site" evidence="19">
    <location>
        <begin position="205"/>
        <end position="206"/>
    </location>
    <ligand>
        <name>ATP</name>
        <dbReference type="ChEBI" id="CHEBI:30616"/>
    </ligand>
</feature>
<dbReference type="Pfam" id="PF02926">
    <property type="entry name" value="THUMP"/>
    <property type="match status" value="1"/>
</dbReference>
<comment type="subcellular location">
    <subcellularLocation>
        <location evidence="1 19">Cytoplasm</location>
    </subcellularLocation>
</comment>
<comment type="catalytic activity">
    <reaction evidence="11 19">
        <text>[ThiS sulfur-carrier protein]-C-terminal Gly-Gly-AMP + S-sulfanyl-L-cysteinyl-[cysteine desulfurase] + AH2 = [ThiS sulfur-carrier protein]-C-terminal-Gly-aminoethanethioate + L-cysteinyl-[cysteine desulfurase] + A + AMP + 2 H(+)</text>
        <dbReference type="Rhea" id="RHEA:43340"/>
        <dbReference type="Rhea" id="RHEA-COMP:12157"/>
        <dbReference type="Rhea" id="RHEA-COMP:12158"/>
        <dbReference type="Rhea" id="RHEA-COMP:12910"/>
        <dbReference type="Rhea" id="RHEA-COMP:19908"/>
        <dbReference type="ChEBI" id="CHEBI:13193"/>
        <dbReference type="ChEBI" id="CHEBI:15378"/>
        <dbReference type="ChEBI" id="CHEBI:17499"/>
        <dbReference type="ChEBI" id="CHEBI:29950"/>
        <dbReference type="ChEBI" id="CHEBI:61963"/>
        <dbReference type="ChEBI" id="CHEBI:90618"/>
        <dbReference type="ChEBI" id="CHEBI:232372"/>
        <dbReference type="ChEBI" id="CHEBI:456215"/>
    </reaction>
</comment>